<dbReference type="EMBL" id="CDMY01000936">
    <property type="protein sequence ID" value="CEM37312.1"/>
    <property type="molecule type" value="Genomic_DNA"/>
</dbReference>
<accession>A0A0G4H179</accession>
<dbReference type="Proteomes" id="UP000041254">
    <property type="component" value="Unassembled WGS sequence"/>
</dbReference>
<proteinExistence type="predicted"/>
<feature type="compositionally biased region" description="Low complexity" evidence="1">
    <location>
        <begin position="98"/>
        <end position="119"/>
    </location>
</feature>
<dbReference type="AlphaFoldDB" id="A0A0G4H179"/>
<keyword evidence="3" id="KW-1185">Reference proteome</keyword>
<organism evidence="2 3">
    <name type="scientific">Vitrella brassicaformis (strain CCMP3155)</name>
    <dbReference type="NCBI Taxonomy" id="1169540"/>
    <lineage>
        <taxon>Eukaryota</taxon>
        <taxon>Sar</taxon>
        <taxon>Alveolata</taxon>
        <taxon>Colpodellida</taxon>
        <taxon>Vitrellaceae</taxon>
        <taxon>Vitrella</taxon>
    </lineage>
</organism>
<reference evidence="2 3" key="1">
    <citation type="submission" date="2014-11" db="EMBL/GenBank/DDBJ databases">
        <authorList>
            <person name="Zhu J."/>
            <person name="Qi W."/>
            <person name="Song R."/>
        </authorList>
    </citation>
    <scope>NUCLEOTIDE SEQUENCE [LARGE SCALE GENOMIC DNA]</scope>
</reference>
<dbReference type="VEuPathDB" id="CryptoDB:Vbra_22432"/>
<feature type="region of interest" description="Disordered" evidence="1">
    <location>
        <begin position="1"/>
        <end position="125"/>
    </location>
</feature>
<feature type="compositionally biased region" description="Polar residues" evidence="1">
    <location>
        <begin position="29"/>
        <end position="51"/>
    </location>
</feature>
<evidence type="ECO:0000313" key="2">
    <source>
        <dbReference type="EMBL" id="CEM37312.1"/>
    </source>
</evidence>
<name>A0A0G4H179_VITBC</name>
<feature type="compositionally biased region" description="Basic and acidic residues" evidence="1">
    <location>
        <begin position="81"/>
        <end position="96"/>
    </location>
</feature>
<evidence type="ECO:0000256" key="1">
    <source>
        <dbReference type="SAM" id="MobiDB-lite"/>
    </source>
</evidence>
<protein>
    <submittedName>
        <fullName evidence="2">Uncharacterized protein</fullName>
    </submittedName>
</protein>
<sequence>MGSTRRSQVMQEAHAQAIQHMTVPAPRESSPSASCALSTTSIAKADTQSCALSPPSGEGAVPEGGGSDGCASTKARSAGSAKERGVDNQRKEDKDALAAGSCEQSDAAAAASSSWFEAANPPSAS</sequence>
<evidence type="ECO:0000313" key="3">
    <source>
        <dbReference type="Proteomes" id="UP000041254"/>
    </source>
</evidence>
<dbReference type="InParanoid" id="A0A0G4H179"/>
<gene>
    <name evidence="2" type="ORF">Vbra_22432</name>
</gene>
<feature type="compositionally biased region" description="Polar residues" evidence="1">
    <location>
        <begin position="1"/>
        <end position="10"/>
    </location>
</feature>